<dbReference type="RefSeq" id="WP_103701858.1">
    <property type="nucleotide sequence ID" value="NZ_PQGA01000001.1"/>
</dbReference>
<name>A0A2S4MNJ0_9BURK</name>
<dbReference type="SUPFAM" id="SSF53448">
    <property type="entry name" value="Nucleotide-diphospho-sugar transferases"/>
    <property type="match status" value="1"/>
</dbReference>
<dbReference type="InterPro" id="IPR002495">
    <property type="entry name" value="Glyco_trans_8"/>
</dbReference>
<dbReference type="Pfam" id="PF01501">
    <property type="entry name" value="Glyco_transf_8"/>
    <property type="match status" value="1"/>
</dbReference>
<reference evidence="1 2" key="1">
    <citation type="submission" date="2018-01" db="EMBL/GenBank/DDBJ databases">
        <title>Genomic Encyclopedia of Type Strains, Phase III (KMG-III): the genomes of soil and plant-associated and newly described type strains.</title>
        <authorList>
            <person name="Whitman W."/>
        </authorList>
    </citation>
    <scope>NUCLEOTIDE SEQUENCE [LARGE SCALE GENOMIC DNA]</scope>
    <source>
        <strain evidence="1 2">JCM 18070</strain>
    </source>
</reference>
<sequence length="633" mass="69697">MIMRFITITTANYARNTIRLVRSLKRVHPDADITVFADEAALAPRFAAYGAKLHVLPQIGALSVKRAKFFAYAIAAKAGDFVYLDGDIVVLKSLEALWAVDAFTSTRDDLRGCDFIPDRSRPWASRPELSGAGYFNSGVFYAPAGMTQFFERVCDDVLDDRDWNDLIIPGKLHDNHYLCAKIVQYGIETRFVSEYAYNWQGFLQGSDLRCHIGEAGDLLSDATHEPLHLVHFAGVSSIETFIASLPADVLGVLARALGADDTGMLEALAALVPEQASQARPLVPLLKAMGAATQANPYRPGADTSLLRDDALSVASIALSIIGDDTRWNGLRCGNAYLSAPEYRQLRDFIKAARIDSILEFGAGYTTVLFHRLVKRQMALEGWDGPWFQFAREQGAAAQLVPFSHESGFVEAPLKAATGDVLKAAAKSMVFLDSPQGTDSRARVAEQIIEHAAFVDFVVVHDSVRDARNVFRLAAALNMRVLGHFPSLRGLTFLGREAVDMPQAAPALDAQAAQRVSFSVQREQFVQQEGHAWRAYIELRNDGDAIIPATGEHAWHFALHFECEDNRIVWDTPRYTLPADLAPGDTLAFWVAYDGQSGPLKSAQCDFVKEGEYWWSQVRGKPCPAFSTSSSET</sequence>
<dbReference type="AlphaFoldDB" id="A0A2S4MNJ0"/>
<dbReference type="OrthoDB" id="9811332at2"/>
<gene>
    <name evidence="1" type="ORF">B0G62_101313</name>
</gene>
<dbReference type="GO" id="GO:0016757">
    <property type="term" value="F:glycosyltransferase activity"/>
    <property type="evidence" value="ECO:0007669"/>
    <property type="project" value="InterPro"/>
</dbReference>
<dbReference type="Gene3D" id="3.90.550.10">
    <property type="entry name" value="Spore Coat Polysaccharide Biosynthesis Protein SpsA, Chain A"/>
    <property type="match status" value="1"/>
</dbReference>
<accession>A0A2S4MNJ0</accession>
<evidence type="ECO:0000313" key="1">
    <source>
        <dbReference type="EMBL" id="POR55917.1"/>
    </source>
</evidence>
<evidence type="ECO:0000313" key="2">
    <source>
        <dbReference type="Proteomes" id="UP000237381"/>
    </source>
</evidence>
<comment type="caution">
    <text evidence="1">The sequence shown here is derived from an EMBL/GenBank/DDBJ whole genome shotgun (WGS) entry which is preliminary data.</text>
</comment>
<organism evidence="1 2">
    <name type="scientific">Paraburkholderia eburnea</name>
    <dbReference type="NCBI Taxonomy" id="1189126"/>
    <lineage>
        <taxon>Bacteria</taxon>
        <taxon>Pseudomonadati</taxon>
        <taxon>Pseudomonadota</taxon>
        <taxon>Betaproteobacteria</taxon>
        <taxon>Burkholderiales</taxon>
        <taxon>Burkholderiaceae</taxon>
        <taxon>Paraburkholderia</taxon>
    </lineage>
</organism>
<proteinExistence type="predicted"/>
<protein>
    <submittedName>
        <fullName evidence="1">Glycosyl transferase family 8</fullName>
    </submittedName>
</protein>
<keyword evidence="2" id="KW-1185">Reference proteome</keyword>
<keyword evidence="1" id="KW-0808">Transferase</keyword>
<dbReference type="Proteomes" id="UP000237381">
    <property type="component" value="Unassembled WGS sequence"/>
</dbReference>
<dbReference type="EMBL" id="PQGA01000001">
    <property type="protein sequence ID" value="POR55917.1"/>
    <property type="molecule type" value="Genomic_DNA"/>
</dbReference>
<dbReference type="InterPro" id="IPR029044">
    <property type="entry name" value="Nucleotide-diphossugar_trans"/>
</dbReference>